<sequence length="134" mass="14662">MRAATEKLAEVTSRCTALEASNSQLRQEESTICWHRGKVIAAELTSLKTAKLAWEASNRVTCCMCRKENVQGPEAHHHQCLCLAGKHEQQFSERCVHTDLVPPAQTFGQFAVLSCGAVLHSSSCGLLLCVWGGH</sequence>
<feature type="coiled-coil region" evidence="1">
    <location>
        <begin position="1"/>
        <end position="28"/>
    </location>
</feature>
<proteinExistence type="predicted"/>
<dbReference type="AlphaFoldDB" id="A0ABD0L501"/>
<protein>
    <submittedName>
        <fullName evidence="2">Uncharacterized protein</fullName>
    </submittedName>
</protein>
<reference evidence="2 3" key="1">
    <citation type="journal article" date="2023" name="Sci. Data">
        <title>Genome assembly of the Korean intertidal mud-creeper Batillaria attramentaria.</title>
        <authorList>
            <person name="Patra A.K."/>
            <person name="Ho P.T."/>
            <person name="Jun S."/>
            <person name="Lee S.J."/>
            <person name="Kim Y."/>
            <person name="Won Y.J."/>
        </authorList>
    </citation>
    <scope>NUCLEOTIDE SEQUENCE [LARGE SCALE GENOMIC DNA]</scope>
    <source>
        <strain evidence="2">Wonlab-2016</strain>
    </source>
</reference>
<organism evidence="2 3">
    <name type="scientific">Batillaria attramentaria</name>
    <dbReference type="NCBI Taxonomy" id="370345"/>
    <lineage>
        <taxon>Eukaryota</taxon>
        <taxon>Metazoa</taxon>
        <taxon>Spiralia</taxon>
        <taxon>Lophotrochozoa</taxon>
        <taxon>Mollusca</taxon>
        <taxon>Gastropoda</taxon>
        <taxon>Caenogastropoda</taxon>
        <taxon>Sorbeoconcha</taxon>
        <taxon>Cerithioidea</taxon>
        <taxon>Batillariidae</taxon>
        <taxon>Batillaria</taxon>
    </lineage>
</organism>
<dbReference type="EMBL" id="JACVVK020000083">
    <property type="protein sequence ID" value="KAK7494415.1"/>
    <property type="molecule type" value="Genomic_DNA"/>
</dbReference>
<gene>
    <name evidence="2" type="ORF">BaRGS_00014307</name>
</gene>
<evidence type="ECO:0000313" key="2">
    <source>
        <dbReference type="EMBL" id="KAK7494415.1"/>
    </source>
</evidence>
<evidence type="ECO:0000313" key="3">
    <source>
        <dbReference type="Proteomes" id="UP001519460"/>
    </source>
</evidence>
<comment type="caution">
    <text evidence="2">The sequence shown here is derived from an EMBL/GenBank/DDBJ whole genome shotgun (WGS) entry which is preliminary data.</text>
</comment>
<evidence type="ECO:0000256" key="1">
    <source>
        <dbReference type="SAM" id="Coils"/>
    </source>
</evidence>
<keyword evidence="3" id="KW-1185">Reference proteome</keyword>
<accession>A0ABD0L501</accession>
<name>A0ABD0L501_9CAEN</name>
<dbReference type="Proteomes" id="UP001519460">
    <property type="component" value="Unassembled WGS sequence"/>
</dbReference>
<keyword evidence="1" id="KW-0175">Coiled coil</keyword>